<evidence type="ECO:0000313" key="1">
    <source>
        <dbReference type="EMBL" id="GFH58773.1"/>
    </source>
</evidence>
<accession>A0AAD3HD68</accession>
<protein>
    <submittedName>
        <fullName evidence="1">Uncharacterized protein</fullName>
    </submittedName>
</protein>
<sequence>MTHQITKVVSAMSSMHRVKVLCRDYFYNPQNIQKILGSTMLFGCAAGYQTMEYIHQNRLEEQERHYMREYETYSSERDRYDEKYATALDPSLALRRKITRTNSVVFTRQYIDESKDQLRLIQE</sequence>
<proteinExistence type="predicted"/>
<dbReference type="AlphaFoldDB" id="A0AAD3HD68"/>
<keyword evidence="2" id="KW-1185">Reference proteome</keyword>
<name>A0AAD3HD68_9STRA</name>
<dbReference type="Proteomes" id="UP001054902">
    <property type="component" value="Unassembled WGS sequence"/>
</dbReference>
<dbReference type="EMBL" id="BLLK01000062">
    <property type="protein sequence ID" value="GFH58773.1"/>
    <property type="molecule type" value="Genomic_DNA"/>
</dbReference>
<reference evidence="1 2" key="1">
    <citation type="journal article" date="2021" name="Sci. Rep.">
        <title>The genome of the diatom Chaetoceros tenuissimus carries an ancient integrated fragment of an extant virus.</title>
        <authorList>
            <person name="Hongo Y."/>
            <person name="Kimura K."/>
            <person name="Takaki Y."/>
            <person name="Yoshida Y."/>
            <person name="Baba S."/>
            <person name="Kobayashi G."/>
            <person name="Nagasaki K."/>
            <person name="Hano T."/>
            <person name="Tomaru Y."/>
        </authorList>
    </citation>
    <scope>NUCLEOTIDE SEQUENCE [LARGE SCALE GENOMIC DNA]</scope>
    <source>
        <strain evidence="1 2">NIES-3715</strain>
    </source>
</reference>
<organism evidence="1 2">
    <name type="scientific">Chaetoceros tenuissimus</name>
    <dbReference type="NCBI Taxonomy" id="426638"/>
    <lineage>
        <taxon>Eukaryota</taxon>
        <taxon>Sar</taxon>
        <taxon>Stramenopiles</taxon>
        <taxon>Ochrophyta</taxon>
        <taxon>Bacillariophyta</taxon>
        <taxon>Coscinodiscophyceae</taxon>
        <taxon>Chaetocerotophycidae</taxon>
        <taxon>Chaetocerotales</taxon>
        <taxon>Chaetocerotaceae</taxon>
        <taxon>Chaetoceros</taxon>
    </lineage>
</organism>
<gene>
    <name evidence="1" type="ORF">CTEN210_15249</name>
</gene>
<evidence type="ECO:0000313" key="2">
    <source>
        <dbReference type="Proteomes" id="UP001054902"/>
    </source>
</evidence>
<comment type="caution">
    <text evidence="1">The sequence shown here is derived from an EMBL/GenBank/DDBJ whole genome shotgun (WGS) entry which is preliminary data.</text>
</comment>